<dbReference type="AlphaFoldDB" id="A0A7H1NQN6"/>
<protein>
    <submittedName>
        <fullName evidence="1">Bifunctional protein GlmU</fullName>
        <ecNumber evidence="1">2.3.1.157</ecNumber>
    </submittedName>
</protein>
<sequence>MIVHKNVEMKSFSGLANYLLHNQPIIGPYARIRPELKVKEGAPIGNFVEIKSAHIAEKTKIHHLSSLLKAFAEEARGQSKRQPHEGDFVGECRFLRDARRLRTHRDRKRVTEIF</sequence>
<gene>
    <name evidence="1" type="primary">glmU_1</name>
    <name evidence="1" type="ORF">JGUZn3_08640</name>
</gene>
<dbReference type="KEGG" id="ebla:JGUZn3_08640"/>
<organism evidence="1 2">
    <name type="scientific">Entomobacter blattae</name>
    <dbReference type="NCBI Taxonomy" id="2762277"/>
    <lineage>
        <taxon>Bacteria</taxon>
        <taxon>Pseudomonadati</taxon>
        <taxon>Pseudomonadota</taxon>
        <taxon>Alphaproteobacteria</taxon>
        <taxon>Acetobacterales</taxon>
        <taxon>Acetobacteraceae</taxon>
        <taxon>Entomobacter</taxon>
    </lineage>
</organism>
<accession>A0A7H1NQN6</accession>
<evidence type="ECO:0000313" key="2">
    <source>
        <dbReference type="Proteomes" id="UP000516349"/>
    </source>
</evidence>
<reference evidence="1 2" key="1">
    <citation type="submission" date="2020-08" db="EMBL/GenBank/DDBJ databases">
        <title>Complete genome sequence of Entomobacter blattae G55GP.</title>
        <authorList>
            <person name="Poehlein A."/>
            <person name="Guzman J."/>
            <person name="Daniel R."/>
            <person name="Vilcinskas A."/>
        </authorList>
    </citation>
    <scope>NUCLEOTIDE SEQUENCE [LARGE SCALE GENOMIC DNA]</scope>
    <source>
        <strain evidence="1 2">G55GP</strain>
    </source>
</reference>
<keyword evidence="1" id="KW-0808">Transferase</keyword>
<dbReference type="InterPro" id="IPR011004">
    <property type="entry name" value="Trimer_LpxA-like_sf"/>
</dbReference>
<name>A0A7H1NQN6_9PROT</name>
<evidence type="ECO:0000313" key="1">
    <source>
        <dbReference type="EMBL" id="QNT78096.1"/>
    </source>
</evidence>
<keyword evidence="2" id="KW-1185">Reference proteome</keyword>
<proteinExistence type="predicted"/>
<dbReference type="SUPFAM" id="SSF51161">
    <property type="entry name" value="Trimeric LpxA-like enzymes"/>
    <property type="match status" value="1"/>
</dbReference>
<dbReference type="Proteomes" id="UP000516349">
    <property type="component" value="Chromosome"/>
</dbReference>
<dbReference type="Gene3D" id="2.160.10.10">
    <property type="entry name" value="Hexapeptide repeat proteins"/>
    <property type="match status" value="1"/>
</dbReference>
<keyword evidence="1" id="KW-0012">Acyltransferase</keyword>
<dbReference type="EMBL" id="CP060244">
    <property type="protein sequence ID" value="QNT78096.1"/>
    <property type="molecule type" value="Genomic_DNA"/>
</dbReference>
<dbReference type="EC" id="2.3.1.157" evidence="1"/>
<dbReference type="GO" id="GO:0019134">
    <property type="term" value="F:glucosamine-1-phosphate N-acetyltransferase activity"/>
    <property type="evidence" value="ECO:0007669"/>
    <property type="project" value="UniProtKB-EC"/>
</dbReference>